<feature type="transmembrane region" description="Helical" evidence="1">
    <location>
        <begin position="120"/>
        <end position="140"/>
    </location>
</feature>
<gene>
    <name evidence="2" type="ORF">ACFSVN_01610</name>
</gene>
<dbReference type="Proteomes" id="UP001597460">
    <property type="component" value="Unassembled WGS sequence"/>
</dbReference>
<name>A0ABW5JHX8_9BACT</name>
<feature type="transmembrane region" description="Helical" evidence="1">
    <location>
        <begin position="160"/>
        <end position="183"/>
    </location>
</feature>
<proteinExistence type="predicted"/>
<keyword evidence="1" id="KW-1133">Transmembrane helix</keyword>
<keyword evidence="1" id="KW-0812">Transmembrane</keyword>
<feature type="transmembrane region" description="Helical" evidence="1">
    <location>
        <begin position="195"/>
        <end position="211"/>
    </location>
</feature>
<evidence type="ECO:0008006" key="4">
    <source>
        <dbReference type="Google" id="ProtNLM"/>
    </source>
</evidence>
<organism evidence="2 3">
    <name type="scientific">Gracilimonas halophila</name>
    <dbReference type="NCBI Taxonomy" id="1834464"/>
    <lineage>
        <taxon>Bacteria</taxon>
        <taxon>Pseudomonadati</taxon>
        <taxon>Balneolota</taxon>
        <taxon>Balneolia</taxon>
        <taxon>Balneolales</taxon>
        <taxon>Balneolaceae</taxon>
        <taxon>Gracilimonas</taxon>
    </lineage>
</organism>
<evidence type="ECO:0000313" key="2">
    <source>
        <dbReference type="EMBL" id="MFD2531137.1"/>
    </source>
</evidence>
<evidence type="ECO:0000256" key="1">
    <source>
        <dbReference type="SAM" id="Phobius"/>
    </source>
</evidence>
<feature type="transmembrane region" description="Helical" evidence="1">
    <location>
        <begin position="59"/>
        <end position="78"/>
    </location>
</feature>
<comment type="caution">
    <text evidence="2">The sequence shown here is derived from an EMBL/GenBank/DDBJ whole genome shotgun (WGS) entry which is preliminary data.</text>
</comment>
<reference evidence="3" key="1">
    <citation type="journal article" date="2019" name="Int. J. Syst. Evol. Microbiol.">
        <title>The Global Catalogue of Microorganisms (GCM) 10K type strain sequencing project: providing services to taxonomists for standard genome sequencing and annotation.</title>
        <authorList>
            <consortium name="The Broad Institute Genomics Platform"/>
            <consortium name="The Broad Institute Genome Sequencing Center for Infectious Disease"/>
            <person name="Wu L."/>
            <person name="Ma J."/>
        </authorList>
    </citation>
    <scope>NUCLEOTIDE SEQUENCE [LARGE SCALE GENOMIC DNA]</scope>
    <source>
        <strain evidence="3">KCTC 52042</strain>
    </source>
</reference>
<feature type="transmembrane region" description="Helical" evidence="1">
    <location>
        <begin position="30"/>
        <end position="47"/>
    </location>
</feature>
<dbReference type="EMBL" id="JBHULI010000002">
    <property type="protein sequence ID" value="MFD2531137.1"/>
    <property type="molecule type" value="Genomic_DNA"/>
</dbReference>
<keyword evidence="1" id="KW-0472">Membrane</keyword>
<sequence length="710" mass="82163">MKKASPYIPYILFGIALLFVPLLRDFHFESAMLAGTIGCFWAGIQAADSTSKQDFFDSLRILGVMYLAAIPLFIFALISGCLTIDGVGFWIFIPLPSVFLGAAIGRLVRKLWIPFPKTVTVFILMFCAVGIWLIEFFSFPQVYFYNHVWGVWPGPIFDEAVILTGSFFYFRWLTFLWIVLLWVLPEWSKNLQTKLITALALISLLFSYLNLDEAGIISPQEAIQQQLGGFHQTTHFDLYYDEKFYSEDEVEYWSARHEFYFREILEQLDIEWPKGQKVDSYLYAHAWQKKKITGAKFTSYVPIWLEQDQLHIAKQQLNGVLKHELVHVISKQFGNALFNGSWNIGLIEGLAEGIAEDASARSTLNQIVAAERPWPSAEDMQSALSFWGFYESAGSISYTTTGSFIAYLLDEYPVDDLKEAYRSSNIEAAYSQPLEKLISEWHQQLEDTQLDTVDRQISELIFAQRSLFQKECPHSITKEMRLWDTYRYHLAEEDTGAAYKTLGQLYTLDSKNALVKDAWTRAQLDMGDFDSASKTIRPEDSLLTLQVLKADAMFLQSGYQKADSLLQTISDDIRSSNSRTLRFTLEMREDSLQWHYHTARRYLNWNPDSVGFLDLNLPNQMLTLNKALQDGRHELVLLYAELLKNHSPSSDWFDVYEDVIDRLAYRGNYELAETWIMNIDSLNLRLRYEERIKEVIKWVDFLKTYNEIAD</sequence>
<evidence type="ECO:0000313" key="3">
    <source>
        <dbReference type="Proteomes" id="UP001597460"/>
    </source>
</evidence>
<feature type="transmembrane region" description="Helical" evidence="1">
    <location>
        <begin position="90"/>
        <end position="108"/>
    </location>
</feature>
<keyword evidence="3" id="KW-1185">Reference proteome</keyword>
<dbReference type="RefSeq" id="WP_390297614.1">
    <property type="nucleotide sequence ID" value="NZ_JBHULI010000002.1"/>
</dbReference>
<feature type="transmembrane region" description="Helical" evidence="1">
    <location>
        <begin position="7"/>
        <end position="24"/>
    </location>
</feature>
<accession>A0ABW5JHX8</accession>
<protein>
    <recommendedName>
        <fullName evidence="4">Peptidase MA superfamily protein</fullName>
    </recommendedName>
</protein>